<dbReference type="Pfam" id="PF07603">
    <property type="entry name" value="Lcl_C"/>
    <property type="match status" value="1"/>
</dbReference>
<dbReference type="PANTHER" id="PTHR35812">
    <property type="entry name" value="LIPOPROTEIN"/>
    <property type="match status" value="1"/>
</dbReference>
<organism evidence="2">
    <name type="scientific">marine sediment metagenome</name>
    <dbReference type="NCBI Taxonomy" id="412755"/>
    <lineage>
        <taxon>unclassified sequences</taxon>
        <taxon>metagenomes</taxon>
        <taxon>ecological metagenomes</taxon>
    </lineage>
</organism>
<evidence type="ECO:0000313" key="2">
    <source>
        <dbReference type="EMBL" id="GAF95222.1"/>
    </source>
</evidence>
<accession>X0U4A3</accession>
<protein>
    <recommendedName>
        <fullName evidence="1">Lcl C-terminal domain-containing protein</fullName>
    </recommendedName>
</protein>
<dbReference type="InterPro" id="IPR011460">
    <property type="entry name" value="Lcl_C"/>
</dbReference>
<gene>
    <name evidence="2" type="ORF">S01H1_19571</name>
</gene>
<name>X0U4A3_9ZZZZ</name>
<reference evidence="2" key="1">
    <citation type="journal article" date="2014" name="Front. Microbiol.">
        <title>High frequency of phylogenetically diverse reductive dehalogenase-homologous genes in deep subseafloor sedimentary metagenomes.</title>
        <authorList>
            <person name="Kawai M."/>
            <person name="Futagami T."/>
            <person name="Toyoda A."/>
            <person name="Takaki Y."/>
            <person name="Nishi S."/>
            <person name="Hori S."/>
            <person name="Arai W."/>
            <person name="Tsubouchi T."/>
            <person name="Morono Y."/>
            <person name="Uchiyama I."/>
            <person name="Ito T."/>
            <person name="Fujiyama A."/>
            <person name="Inagaki F."/>
            <person name="Takami H."/>
        </authorList>
    </citation>
    <scope>NUCLEOTIDE SEQUENCE</scope>
    <source>
        <strain evidence="2">Expedition CK06-06</strain>
    </source>
</reference>
<comment type="caution">
    <text evidence="2">The sequence shown here is derived from an EMBL/GenBank/DDBJ whole genome shotgun (WGS) entry which is preliminary data.</text>
</comment>
<dbReference type="PANTHER" id="PTHR35812:SF1">
    <property type="entry name" value="LIPOPROTEIN"/>
    <property type="match status" value="1"/>
</dbReference>
<dbReference type="AlphaFoldDB" id="X0U4A3"/>
<sequence>YCSSTEYVSTTMNGDHTVFGVNFADGRIKGYGTTTPRGEKKFYCAYVRGNPGYATNDFVDNGDETVTDLATGLTWQQGDDGVARNWQEALAYAEDLVLGGHSAWRLPNAKELQSIVDYTRSPATSGSAAIDPVFDCTPIVAEDGSVDFGFYWTGTSHLDGPRAGASACYVAFGRAWGYMHGHWMDVHGAGCQRSDPKSGDPSAFPTGFGPQGDARRIYNMVRCVRDAG</sequence>
<dbReference type="EMBL" id="BARS01010586">
    <property type="protein sequence ID" value="GAF95222.1"/>
    <property type="molecule type" value="Genomic_DNA"/>
</dbReference>
<feature type="domain" description="Lcl C-terminal" evidence="1">
    <location>
        <begin position="64"/>
        <end position="174"/>
    </location>
</feature>
<proteinExistence type="predicted"/>
<feature type="non-terminal residue" evidence="2">
    <location>
        <position position="1"/>
    </location>
</feature>
<evidence type="ECO:0000259" key="1">
    <source>
        <dbReference type="Pfam" id="PF07603"/>
    </source>
</evidence>